<evidence type="ECO:0000259" key="14">
    <source>
        <dbReference type="PROSITE" id="PS50146"/>
    </source>
</evidence>
<dbReference type="InterPro" id="IPR016064">
    <property type="entry name" value="NAD/diacylglycerol_kinase_sf"/>
</dbReference>
<dbReference type="eggNOG" id="KOG1116">
    <property type="taxonomic scope" value="Eukaryota"/>
</dbReference>
<evidence type="ECO:0000256" key="6">
    <source>
        <dbReference type="ARBA" id="ARBA00022919"/>
    </source>
</evidence>
<evidence type="ECO:0000256" key="11">
    <source>
        <dbReference type="ARBA" id="ARBA00052341"/>
    </source>
</evidence>
<dbReference type="AlphaFoldDB" id="G8JR73"/>
<gene>
    <name evidence="15" type="ordered locus">Ecym_3138</name>
</gene>
<dbReference type="FunCoup" id="G8JR73">
    <property type="interactions" value="599"/>
</dbReference>
<dbReference type="GO" id="GO:0016020">
    <property type="term" value="C:membrane"/>
    <property type="evidence" value="ECO:0007669"/>
    <property type="project" value="TreeGrafter"/>
</dbReference>
<dbReference type="InterPro" id="IPR017438">
    <property type="entry name" value="ATP-NAD_kinase_N"/>
</dbReference>
<keyword evidence="16" id="KW-1185">Reference proteome</keyword>
<feature type="domain" description="DAGKc" evidence="14">
    <location>
        <begin position="198"/>
        <end position="337"/>
    </location>
</feature>
<dbReference type="Proteomes" id="UP000006790">
    <property type="component" value="Chromosome 3"/>
</dbReference>
<comment type="subcellular location">
    <subcellularLocation>
        <location evidence="1">Endomembrane system</location>
    </subcellularLocation>
</comment>
<dbReference type="SMART" id="SM00046">
    <property type="entry name" value="DAGKc"/>
    <property type="match status" value="1"/>
</dbReference>
<dbReference type="InterPro" id="IPR045540">
    <property type="entry name" value="YegS/DAGK_C"/>
</dbReference>
<feature type="region of interest" description="Disordered" evidence="13">
    <location>
        <begin position="25"/>
        <end position="45"/>
    </location>
</feature>
<evidence type="ECO:0000256" key="2">
    <source>
        <dbReference type="ARBA" id="ARBA00022679"/>
    </source>
</evidence>
<comment type="catalytic activity">
    <reaction evidence="12">
        <text>sphinganine + ATP = sphinganine 1-phosphate + ADP + H(+)</text>
        <dbReference type="Rhea" id="RHEA:15465"/>
        <dbReference type="ChEBI" id="CHEBI:15378"/>
        <dbReference type="ChEBI" id="CHEBI:30616"/>
        <dbReference type="ChEBI" id="CHEBI:57817"/>
        <dbReference type="ChEBI" id="CHEBI:57939"/>
        <dbReference type="ChEBI" id="CHEBI:456216"/>
        <dbReference type="EC" id="2.7.1.91"/>
    </reaction>
    <physiologicalReaction direction="left-to-right" evidence="12">
        <dbReference type="Rhea" id="RHEA:15466"/>
    </physiologicalReaction>
</comment>
<keyword evidence="6" id="KW-0746">Sphingolipid metabolism</keyword>
<dbReference type="HOGENOM" id="CLU_013399_0_2_1"/>
<comment type="catalytic activity">
    <reaction evidence="11">
        <text>(4R)-hydroxysphinganine + ATP = (4R)-hydroxysphinganine 1-phosphate + ADP + H(+)</text>
        <dbReference type="Rhea" id="RHEA:33563"/>
        <dbReference type="ChEBI" id="CHEBI:15378"/>
        <dbReference type="ChEBI" id="CHEBI:30616"/>
        <dbReference type="ChEBI" id="CHEBI:64124"/>
        <dbReference type="ChEBI" id="CHEBI:64795"/>
        <dbReference type="ChEBI" id="CHEBI:456216"/>
        <dbReference type="EC" id="2.7.1.91"/>
    </reaction>
    <physiologicalReaction direction="left-to-right" evidence="11">
        <dbReference type="Rhea" id="RHEA:33564"/>
    </physiologicalReaction>
</comment>
<dbReference type="Gene3D" id="3.40.50.10330">
    <property type="entry name" value="Probable inorganic polyphosphate/atp-NAD kinase, domain 1"/>
    <property type="match status" value="1"/>
</dbReference>
<keyword evidence="8" id="KW-0449">Lipoprotein</keyword>
<evidence type="ECO:0000256" key="10">
    <source>
        <dbReference type="ARBA" id="ARBA00044037"/>
    </source>
</evidence>
<dbReference type="Pfam" id="PF19279">
    <property type="entry name" value="YegS_C"/>
    <property type="match status" value="1"/>
</dbReference>
<reference evidence="16" key="1">
    <citation type="journal article" date="2012" name="G3 (Bethesda)">
        <title>Pichia sorbitophila, an interspecies yeast hybrid reveals early steps of genome resolution following polyploidization.</title>
        <authorList>
            <person name="Leh Louis V."/>
            <person name="Despons L."/>
            <person name="Friedrich A."/>
            <person name="Martin T."/>
            <person name="Durrens P."/>
            <person name="Casaregola S."/>
            <person name="Neuveglise C."/>
            <person name="Fairhead C."/>
            <person name="Marck C."/>
            <person name="Cruz J.A."/>
            <person name="Straub M.L."/>
            <person name="Kugler V."/>
            <person name="Sacerdot C."/>
            <person name="Uzunov Z."/>
            <person name="Thierry A."/>
            <person name="Weiss S."/>
            <person name="Bleykasten C."/>
            <person name="De Montigny J."/>
            <person name="Jacques N."/>
            <person name="Jung P."/>
            <person name="Lemaire M."/>
            <person name="Mallet S."/>
            <person name="Morel G."/>
            <person name="Richard G.F."/>
            <person name="Sarkar A."/>
            <person name="Savel G."/>
            <person name="Schacherer J."/>
            <person name="Seret M.L."/>
            <person name="Talla E."/>
            <person name="Samson G."/>
            <person name="Jubin C."/>
            <person name="Poulain J."/>
            <person name="Vacherie B."/>
            <person name="Barbe V."/>
            <person name="Pelletier E."/>
            <person name="Sherman D.J."/>
            <person name="Westhof E."/>
            <person name="Weissenbach J."/>
            <person name="Baret P.V."/>
            <person name="Wincker P."/>
            <person name="Gaillardin C."/>
            <person name="Dujon B."/>
            <person name="Souciet J.L."/>
        </authorList>
    </citation>
    <scope>NUCLEOTIDE SEQUENCE [LARGE SCALE GENOMIC DNA]</scope>
    <source>
        <strain evidence="16">CBS 270.75 / DBVPG 7215 / KCTC 17166 / NRRL Y-17582</strain>
    </source>
</reference>
<dbReference type="GO" id="GO:0005737">
    <property type="term" value="C:cytoplasm"/>
    <property type="evidence" value="ECO:0007669"/>
    <property type="project" value="TreeGrafter"/>
</dbReference>
<dbReference type="EMBL" id="CP002499">
    <property type="protein sequence ID" value="AET38642.1"/>
    <property type="molecule type" value="Genomic_DNA"/>
</dbReference>
<evidence type="ECO:0000256" key="1">
    <source>
        <dbReference type="ARBA" id="ARBA00004308"/>
    </source>
</evidence>
<keyword evidence="5" id="KW-0067">ATP-binding</keyword>
<dbReference type="EC" id="2.7.1.91" evidence="10"/>
<dbReference type="InterPro" id="IPR050187">
    <property type="entry name" value="Lipid_Phosphate_FormReg"/>
</dbReference>
<dbReference type="GO" id="GO:0012505">
    <property type="term" value="C:endomembrane system"/>
    <property type="evidence" value="ECO:0007669"/>
    <property type="project" value="UniProtKB-SubCell"/>
</dbReference>
<evidence type="ECO:0000256" key="5">
    <source>
        <dbReference type="ARBA" id="ARBA00022840"/>
    </source>
</evidence>
<feature type="compositionally biased region" description="Polar residues" evidence="13">
    <location>
        <begin position="32"/>
        <end position="45"/>
    </location>
</feature>
<evidence type="ECO:0000256" key="8">
    <source>
        <dbReference type="ARBA" id="ARBA00023139"/>
    </source>
</evidence>
<dbReference type="GO" id="GO:0046512">
    <property type="term" value="P:sphingosine biosynthetic process"/>
    <property type="evidence" value="ECO:0007669"/>
    <property type="project" value="TreeGrafter"/>
</dbReference>
<feature type="compositionally biased region" description="Basic and acidic residues" evidence="13">
    <location>
        <begin position="105"/>
        <end position="121"/>
    </location>
</feature>
<keyword evidence="6" id="KW-0443">Lipid metabolism</keyword>
<accession>G8JR73</accession>
<dbReference type="PANTHER" id="PTHR12358:SF31">
    <property type="entry name" value="ACYLGLYCEROL KINASE, MITOCHONDRIAL"/>
    <property type="match status" value="1"/>
</dbReference>
<evidence type="ECO:0000256" key="13">
    <source>
        <dbReference type="SAM" id="MobiDB-lite"/>
    </source>
</evidence>
<keyword evidence="2" id="KW-0808">Transferase</keyword>
<feature type="region of interest" description="Disordered" evidence="13">
    <location>
        <begin position="98"/>
        <end position="121"/>
    </location>
</feature>
<dbReference type="OMA" id="TTHRMHG"/>
<sequence length="588" mass="65559">MLMLSRFSRSYSRALLEESGIVIKDQGPKAPQHSQDGIIQNDSDSQTSSALETASLISCVTCLSDNTDSRGGNSLLLPPNTVIPYSKILDVRLVPRDSASSGKNDVYDKYPDSDASRPVDDCDKVHHEMSIDAFYRKAYHPEPDQGILVEVVFARPRRNDLVPKTVTLLIDRSSGLLCNEENVDVVEKILERSYKNTKRNKSILVIINPHGGRGRANKIYVTKAKPILIASGCYVEVFQTSYPEHAIEIARTMDIDKYDVIACASGDGIPYEVLNGLYRREDRAKAFNKVAVTQLPCGSGNAMSVSCHGTNNPAYAALSLVKAVEVRMDVMCCSQPSYLDGPRLSFLSQTYGVIAESDINTEFLRWIGPARFELGVTLNIFQRRKYPCEIYVKYAAKSKNELKDYYLLHKARIKQSTLKLDFDFSNTDSGSSDGSCSGDSIDETLFEPKWSLDDPVPSDWEMIDQDLADNIGIFYVGKMPYVAADTKFFPAALPDDGSMDMVITDARTPLTRMAPILLSLDKGSHVLQPEVEHSKIFAYRLVPKLKNSVISVDGEKFPYETLQVEVLPRLVKMLLKNGNYVETEFNIL</sequence>
<dbReference type="Gene3D" id="2.60.200.40">
    <property type="match status" value="1"/>
</dbReference>
<dbReference type="SUPFAM" id="SSF111331">
    <property type="entry name" value="NAD kinase/diacylglycerol kinase-like"/>
    <property type="match status" value="1"/>
</dbReference>
<dbReference type="InParanoid" id="G8JR73"/>
<dbReference type="PANTHER" id="PTHR12358">
    <property type="entry name" value="SPHINGOSINE KINASE"/>
    <property type="match status" value="1"/>
</dbReference>
<dbReference type="GO" id="GO:0008481">
    <property type="term" value="F:sphingosine kinase activity"/>
    <property type="evidence" value="ECO:0007669"/>
    <property type="project" value="UniProtKB-EC"/>
</dbReference>
<dbReference type="GO" id="GO:0019722">
    <property type="term" value="P:calcium-mediated signaling"/>
    <property type="evidence" value="ECO:0007669"/>
    <property type="project" value="UniProtKB-ARBA"/>
</dbReference>
<comment type="catalytic activity">
    <reaction evidence="9">
        <text>a sphingoid base + ATP = a sphingoid 1-phosphate + ADP + H(+)</text>
        <dbReference type="Rhea" id="RHEA:51496"/>
        <dbReference type="ChEBI" id="CHEBI:15378"/>
        <dbReference type="ChEBI" id="CHEBI:30616"/>
        <dbReference type="ChEBI" id="CHEBI:76941"/>
        <dbReference type="ChEBI" id="CHEBI:84410"/>
        <dbReference type="ChEBI" id="CHEBI:456216"/>
        <dbReference type="EC" id="2.7.1.91"/>
    </reaction>
</comment>
<proteinExistence type="predicted"/>
<evidence type="ECO:0000256" key="4">
    <source>
        <dbReference type="ARBA" id="ARBA00022777"/>
    </source>
</evidence>
<dbReference type="RefSeq" id="XP_003645459.1">
    <property type="nucleotide sequence ID" value="XM_003645411.1"/>
</dbReference>
<dbReference type="GO" id="GO:0005524">
    <property type="term" value="F:ATP binding"/>
    <property type="evidence" value="ECO:0007669"/>
    <property type="project" value="UniProtKB-KW"/>
</dbReference>
<dbReference type="Pfam" id="PF00781">
    <property type="entry name" value="DAGK_cat"/>
    <property type="match status" value="1"/>
</dbReference>
<dbReference type="GeneID" id="11468695"/>
<evidence type="ECO:0000256" key="12">
    <source>
        <dbReference type="ARBA" id="ARBA00052914"/>
    </source>
</evidence>
<dbReference type="PROSITE" id="PS50146">
    <property type="entry name" value="DAGK"/>
    <property type="match status" value="1"/>
</dbReference>
<protein>
    <recommendedName>
        <fullName evidence="10">sphingosine kinase</fullName>
        <ecNumber evidence="10">2.7.1.91</ecNumber>
    </recommendedName>
</protein>
<evidence type="ECO:0000313" key="15">
    <source>
        <dbReference type="EMBL" id="AET38642.1"/>
    </source>
</evidence>
<dbReference type="OrthoDB" id="3853857at2759"/>
<keyword evidence="3" id="KW-0547">Nucleotide-binding</keyword>
<organism evidence="15 16">
    <name type="scientific">Eremothecium cymbalariae (strain CBS 270.75 / DBVPG 7215 / KCTC 17166 / NRRL Y-17582)</name>
    <name type="common">Yeast</name>
    <dbReference type="NCBI Taxonomy" id="931890"/>
    <lineage>
        <taxon>Eukaryota</taxon>
        <taxon>Fungi</taxon>
        <taxon>Dikarya</taxon>
        <taxon>Ascomycota</taxon>
        <taxon>Saccharomycotina</taxon>
        <taxon>Saccharomycetes</taxon>
        <taxon>Saccharomycetales</taxon>
        <taxon>Saccharomycetaceae</taxon>
        <taxon>Eremothecium</taxon>
    </lineage>
</organism>
<keyword evidence="7" id="KW-0472">Membrane</keyword>
<name>G8JR73_ERECY</name>
<evidence type="ECO:0000256" key="9">
    <source>
        <dbReference type="ARBA" id="ARBA00043822"/>
    </source>
</evidence>
<dbReference type="InterPro" id="IPR001206">
    <property type="entry name" value="Diacylglycerol_kinase_cat_dom"/>
</dbReference>
<evidence type="ECO:0000256" key="3">
    <source>
        <dbReference type="ARBA" id="ARBA00022741"/>
    </source>
</evidence>
<dbReference type="FunFam" id="3.40.50.10330:FF:000005">
    <property type="entry name" value="Sphingosine kinase 2"/>
    <property type="match status" value="1"/>
</dbReference>
<keyword evidence="8" id="KW-0564">Palmitate</keyword>
<evidence type="ECO:0000313" key="16">
    <source>
        <dbReference type="Proteomes" id="UP000006790"/>
    </source>
</evidence>
<keyword evidence="4" id="KW-0418">Kinase</keyword>
<evidence type="ECO:0000256" key="7">
    <source>
        <dbReference type="ARBA" id="ARBA00023136"/>
    </source>
</evidence>
<dbReference type="KEGG" id="erc:Ecym_3138"/>
<dbReference type="STRING" id="931890.G8JR73"/>